<proteinExistence type="predicted"/>
<accession>A0A6S6NZ82</accession>
<name>A0A6S6NZ82_9MYCO</name>
<sequence length="98" mass="9984">MTKLGPNASIATVLAAVSILTAAPSASAPSGPRSAQDVVDFLQKNGYEVIVDKIGTLPLDQCDVAAVRLGPAIVSIDATGSDRAEILNDTSAYVVARC</sequence>
<organism evidence="2 3">
    <name type="scientific">Mycolicibacterium litorale</name>
    <dbReference type="NCBI Taxonomy" id="758802"/>
    <lineage>
        <taxon>Bacteria</taxon>
        <taxon>Bacillati</taxon>
        <taxon>Actinomycetota</taxon>
        <taxon>Actinomycetes</taxon>
        <taxon>Mycobacteriales</taxon>
        <taxon>Mycobacteriaceae</taxon>
        <taxon>Mycolicibacterium</taxon>
    </lineage>
</organism>
<reference evidence="2 3" key="1">
    <citation type="submission" date="2020-07" db="EMBL/GenBank/DDBJ databases">
        <title>Complete genome sequence of Mycolicibacterium litorale like strain isolated from cardiac implantable electronic device infection.</title>
        <authorList>
            <person name="Fukano H."/>
            <person name="Miyama H."/>
            <person name="Hoshino Y."/>
        </authorList>
    </citation>
    <scope>NUCLEOTIDE SEQUENCE [LARGE SCALE GENOMIC DNA]</scope>
    <source>
        <strain evidence="2 3">NIIDNTM18</strain>
    </source>
</reference>
<feature type="signal peptide" evidence="1">
    <location>
        <begin position="1"/>
        <end position="28"/>
    </location>
</feature>
<protein>
    <recommendedName>
        <fullName evidence="4">PASTA domain-containing protein</fullName>
    </recommendedName>
</protein>
<evidence type="ECO:0000313" key="3">
    <source>
        <dbReference type="Proteomes" id="UP000515734"/>
    </source>
</evidence>
<dbReference type="AlphaFoldDB" id="A0A6S6NZ82"/>
<dbReference type="EMBL" id="AP023287">
    <property type="protein sequence ID" value="BCI51132.1"/>
    <property type="molecule type" value="Genomic_DNA"/>
</dbReference>
<dbReference type="Proteomes" id="UP000515734">
    <property type="component" value="Chromosome"/>
</dbReference>
<evidence type="ECO:0000256" key="1">
    <source>
        <dbReference type="SAM" id="SignalP"/>
    </source>
</evidence>
<dbReference type="RefSeq" id="WP_185294139.1">
    <property type="nucleotide sequence ID" value="NZ_AP023287.1"/>
</dbReference>
<feature type="chain" id="PRO_5028355287" description="PASTA domain-containing protein" evidence="1">
    <location>
        <begin position="29"/>
        <end position="98"/>
    </location>
</feature>
<evidence type="ECO:0008006" key="4">
    <source>
        <dbReference type="Google" id="ProtNLM"/>
    </source>
</evidence>
<evidence type="ECO:0000313" key="2">
    <source>
        <dbReference type="EMBL" id="BCI51132.1"/>
    </source>
</evidence>
<keyword evidence="1" id="KW-0732">Signal</keyword>
<gene>
    <name evidence="2" type="ORF">NIIDNTM18_04100</name>
</gene>